<protein>
    <submittedName>
        <fullName evidence="1">Uncharacterized protein</fullName>
    </submittedName>
</protein>
<name>E6PU41_9ZZZZ</name>
<comment type="caution">
    <text evidence="1">The sequence shown here is derived from an EMBL/GenBank/DDBJ whole genome shotgun (WGS) entry which is preliminary data.</text>
</comment>
<reference evidence="1" key="1">
    <citation type="submission" date="2009-10" db="EMBL/GenBank/DDBJ databases">
        <title>Diversity of trophic interactions inside an arsenic-rich microbial ecosystem.</title>
        <authorList>
            <person name="Bertin P.N."/>
            <person name="Heinrich-Salmeron A."/>
            <person name="Pelletier E."/>
            <person name="Goulhen-Chollet F."/>
            <person name="Arsene-Ploetze F."/>
            <person name="Gallien S."/>
            <person name="Calteau A."/>
            <person name="Vallenet D."/>
            <person name="Casiot C."/>
            <person name="Chane-Woon-Ming B."/>
            <person name="Giloteaux L."/>
            <person name="Barakat M."/>
            <person name="Bonnefoy V."/>
            <person name="Bruneel O."/>
            <person name="Chandler M."/>
            <person name="Cleiss J."/>
            <person name="Duran R."/>
            <person name="Elbaz-Poulichet F."/>
            <person name="Fonknechten N."/>
            <person name="Lauga B."/>
            <person name="Mornico D."/>
            <person name="Ortet P."/>
            <person name="Schaeffer C."/>
            <person name="Siguier P."/>
            <person name="Alexander Thil Smith A."/>
            <person name="Van Dorsselaer A."/>
            <person name="Weissenbach J."/>
            <person name="Medigue C."/>
            <person name="Le Paslier D."/>
        </authorList>
    </citation>
    <scope>NUCLEOTIDE SEQUENCE</scope>
</reference>
<proteinExistence type="predicted"/>
<dbReference type="AlphaFoldDB" id="E6PU41"/>
<evidence type="ECO:0000313" key="1">
    <source>
        <dbReference type="EMBL" id="CBH98448.1"/>
    </source>
</evidence>
<organism evidence="1">
    <name type="scientific">mine drainage metagenome</name>
    <dbReference type="NCBI Taxonomy" id="410659"/>
    <lineage>
        <taxon>unclassified sequences</taxon>
        <taxon>metagenomes</taxon>
        <taxon>ecological metagenomes</taxon>
    </lineage>
</organism>
<accession>E6PU41</accession>
<dbReference type="EMBL" id="CABM01000053">
    <property type="protein sequence ID" value="CBH98448.1"/>
    <property type="molecule type" value="Genomic_DNA"/>
</dbReference>
<sequence length="129" mass="13608">MNRVLRTNSMRSASLRLGLAMLLCWMSAGTAQAQLQRLFPSGSLKGVASFGSWPNITINCVPYTLGPGVRVLDAEQRVVLTGQLPGLESAVVFLRDASGSVFRVWLVSPKDPSLATVPNAASNCGFGAG</sequence>
<gene>
    <name evidence="1" type="ORF">CARN2_3926</name>
</gene>